<gene>
    <name evidence="1" type="ORF">GTPT_2383</name>
</gene>
<comment type="caution">
    <text evidence="1">The sequence shown here is derived from an EMBL/GenBank/DDBJ whole genome shotgun (WGS) entry which is preliminary data.</text>
</comment>
<dbReference type="AlphaFoldDB" id="A0A085JDS6"/>
<evidence type="ECO:0000313" key="1">
    <source>
        <dbReference type="EMBL" id="KFD18622.1"/>
    </source>
</evidence>
<sequence length="133" mass="15615">MISFSGWLELHLEEYYQALNAMCTEFHLSKSALKHPDSSLTKLREFNDLCLSMADRCHQQGDDERYIALLLELHQQLISEMANEQREAMFRLQALQLARESLGRLSHVLMQEGEWEQFCGLQEQFFSYAEQLP</sequence>
<protein>
    <submittedName>
        <fullName evidence="1">Uncharacterized protein</fullName>
    </submittedName>
</protein>
<name>A0A085JDS6_9GAMM</name>
<dbReference type="OrthoDB" id="5880814at2"/>
<organism evidence="1 2">
    <name type="scientific">Tatumella ptyseos ATCC 33301</name>
    <dbReference type="NCBI Taxonomy" id="1005995"/>
    <lineage>
        <taxon>Bacteria</taxon>
        <taxon>Pseudomonadati</taxon>
        <taxon>Pseudomonadota</taxon>
        <taxon>Gammaproteobacteria</taxon>
        <taxon>Enterobacterales</taxon>
        <taxon>Erwiniaceae</taxon>
        <taxon>Tatumella</taxon>
    </lineage>
</organism>
<proteinExistence type="predicted"/>
<reference evidence="1 2" key="1">
    <citation type="submission" date="2014-05" db="EMBL/GenBank/DDBJ databases">
        <title>ATOL: Assembling a taxonomically balanced genome-scale reconstruction of the evolutionary history of the Enterobacteriaceae.</title>
        <authorList>
            <person name="Plunkett G.III."/>
            <person name="Neeno-Eckwall E.C."/>
            <person name="Glasner J.D."/>
            <person name="Perna N.T."/>
        </authorList>
    </citation>
    <scope>NUCLEOTIDE SEQUENCE [LARGE SCALE GENOMIC DNA]</scope>
    <source>
        <strain evidence="1 2">ATCC 33301</strain>
    </source>
</reference>
<evidence type="ECO:0000313" key="2">
    <source>
        <dbReference type="Proteomes" id="UP000028602"/>
    </source>
</evidence>
<dbReference type="eggNOG" id="ENOG50313KJ">
    <property type="taxonomic scope" value="Bacteria"/>
</dbReference>
<dbReference type="RefSeq" id="WP_025901921.1">
    <property type="nucleotide sequence ID" value="NZ_ATMJ01000004.1"/>
</dbReference>
<accession>A0A085JDS6</accession>
<dbReference type="EMBL" id="JMPR01000037">
    <property type="protein sequence ID" value="KFD18622.1"/>
    <property type="molecule type" value="Genomic_DNA"/>
</dbReference>
<dbReference type="Proteomes" id="UP000028602">
    <property type="component" value="Unassembled WGS sequence"/>
</dbReference>
<keyword evidence="2" id="KW-1185">Reference proteome</keyword>